<dbReference type="OrthoDB" id="6384953at2"/>
<evidence type="ECO:0000313" key="5">
    <source>
        <dbReference type="Proteomes" id="UP000269041"/>
    </source>
</evidence>
<protein>
    <submittedName>
        <fullName evidence="4">Transcriptional regulator</fullName>
    </submittedName>
</protein>
<dbReference type="SUPFAM" id="SSF56925">
    <property type="entry name" value="OMPA-like"/>
    <property type="match status" value="1"/>
</dbReference>
<sequence length="213" mass="23531">MQNKTVKLFALGALAAATTFGANAENTYDYFVGFDAGTHVSGKVDSAYENSMLPEENYNGSSDTDASAILGISGGAIINDHHRVKFGIAYDALTLDVDSDDDTADRTDLTASYDYMLPIANKLNWTVGAHMGYEFFENDVDYMDGFTYGVQTGLDYRLTKNWSFGAEIAYTFHNEAEPVERSEYHHDGIVDVQSSSVQIEDDVTIMANVQYHF</sequence>
<reference evidence="4 5" key="1">
    <citation type="submission" date="2018-12" db="EMBL/GenBank/DDBJ databases">
        <title>Genomic taxonomy of the Vibrionaceae family.</title>
        <authorList>
            <person name="Gomez-Gil B."/>
            <person name="Enciso-Ibarra K."/>
        </authorList>
    </citation>
    <scope>NUCLEOTIDE SEQUENCE [LARGE SCALE GENOMIC DNA]</scope>
    <source>
        <strain evidence="4 5">CAIM 594</strain>
    </source>
</reference>
<proteinExistence type="predicted"/>
<organism evidence="4 5">
    <name type="scientific">Vibrio pectenicida</name>
    <dbReference type="NCBI Taxonomy" id="62763"/>
    <lineage>
        <taxon>Bacteria</taxon>
        <taxon>Pseudomonadati</taxon>
        <taxon>Pseudomonadota</taxon>
        <taxon>Gammaproteobacteria</taxon>
        <taxon>Vibrionales</taxon>
        <taxon>Vibrionaceae</taxon>
        <taxon>Vibrio</taxon>
    </lineage>
</organism>
<comment type="caution">
    <text evidence="4">The sequence shown here is derived from an EMBL/GenBank/DDBJ whole genome shotgun (WGS) entry which is preliminary data.</text>
</comment>
<evidence type="ECO:0000259" key="3">
    <source>
        <dbReference type="Pfam" id="PF13505"/>
    </source>
</evidence>
<dbReference type="EMBL" id="RSFA01000020">
    <property type="protein sequence ID" value="RSD31894.1"/>
    <property type="molecule type" value="Genomic_DNA"/>
</dbReference>
<feature type="domain" description="Outer membrane protein beta-barrel" evidence="3">
    <location>
        <begin position="13"/>
        <end position="171"/>
    </location>
</feature>
<evidence type="ECO:0000313" key="4">
    <source>
        <dbReference type="EMBL" id="RSD31894.1"/>
    </source>
</evidence>
<feature type="chain" id="PRO_5018745902" evidence="2">
    <location>
        <begin position="25"/>
        <end position="213"/>
    </location>
</feature>
<dbReference type="RefSeq" id="WP_125320404.1">
    <property type="nucleotide sequence ID" value="NZ_AP024889.1"/>
</dbReference>
<dbReference type="Proteomes" id="UP000269041">
    <property type="component" value="Unassembled WGS sequence"/>
</dbReference>
<name>A0A3R9FN36_9VIBR</name>
<keyword evidence="5" id="KW-1185">Reference proteome</keyword>
<gene>
    <name evidence="4" type="ORF">EJA03_06360</name>
</gene>
<evidence type="ECO:0000256" key="2">
    <source>
        <dbReference type="SAM" id="SignalP"/>
    </source>
</evidence>
<dbReference type="Gene3D" id="2.40.160.20">
    <property type="match status" value="1"/>
</dbReference>
<dbReference type="InterPro" id="IPR027385">
    <property type="entry name" value="Beta-barrel_OMP"/>
</dbReference>
<feature type="signal peptide" evidence="2">
    <location>
        <begin position="1"/>
        <end position="24"/>
    </location>
</feature>
<dbReference type="Pfam" id="PF13505">
    <property type="entry name" value="OMP_b-brl"/>
    <property type="match status" value="1"/>
</dbReference>
<accession>A0A3R9FN36</accession>
<dbReference type="AlphaFoldDB" id="A0A3R9FN36"/>
<dbReference type="InterPro" id="IPR011250">
    <property type="entry name" value="OMP/PagP_B-barrel"/>
</dbReference>
<evidence type="ECO:0000256" key="1">
    <source>
        <dbReference type="ARBA" id="ARBA00022729"/>
    </source>
</evidence>
<keyword evidence="1 2" id="KW-0732">Signal</keyword>